<dbReference type="SUPFAM" id="SSF53448">
    <property type="entry name" value="Nucleotide-diphospho-sugar transferases"/>
    <property type="match status" value="1"/>
</dbReference>
<keyword evidence="3" id="KW-0808">Transferase</keyword>
<feature type="domain" description="Glycosyltransferase 2-like" evidence="2">
    <location>
        <begin position="41"/>
        <end position="213"/>
    </location>
</feature>
<protein>
    <submittedName>
        <fullName evidence="3">Glycosyltransferase</fullName>
        <ecNumber evidence="3">2.4.-.-</ecNumber>
    </submittedName>
</protein>
<dbReference type="Pfam" id="PF00535">
    <property type="entry name" value="Glycos_transf_2"/>
    <property type="match status" value="1"/>
</dbReference>
<comment type="caution">
    <text evidence="3">The sequence shown here is derived from an EMBL/GenBank/DDBJ whole genome shotgun (WGS) entry which is preliminary data.</text>
</comment>
<gene>
    <name evidence="3" type="ORF">RYX45_03135</name>
</gene>
<dbReference type="RefSeq" id="WP_323465844.1">
    <property type="nucleotide sequence ID" value="NZ_CP144224.1"/>
</dbReference>
<reference evidence="3" key="1">
    <citation type="submission" date="2023-10" db="EMBL/GenBank/DDBJ databases">
        <title>Screening of Alkalihalophilus pseudofirmusBZ-TG-HK211 and Its Alleviation of Salt Stress on Rapeseed Growth.</title>
        <authorList>
            <person name="Zhao B."/>
            <person name="Guo T."/>
        </authorList>
    </citation>
    <scope>NUCLEOTIDE SEQUENCE</scope>
    <source>
        <strain evidence="3">BZ-TG-HK211</strain>
    </source>
</reference>
<keyword evidence="1" id="KW-0472">Membrane</keyword>
<dbReference type="EC" id="2.4.-.-" evidence="3"/>
<feature type="transmembrane region" description="Helical" evidence="1">
    <location>
        <begin position="332"/>
        <end position="349"/>
    </location>
</feature>
<dbReference type="PANTHER" id="PTHR43646">
    <property type="entry name" value="GLYCOSYLTRANSFERASE"/>
    <property type="match status" value="1"/>
</dbReference>
<keyword evidence="3" id="KW-0328">Glycosyltransferase</keyword>
<keyword evidence="1" id="KW-1133">Transmembrane helix</keyword>
<evidence type="ECO:0000256" key="1">
    <source>
        <dbReference type="SAM" id="Phobius"/>
    </source>
</evidence>
<dbReference type="PANTHER" id="PTHR43646:SF3">
    <property type="entry name" value="SLR1566 PROTEIN"/>
    <property type="match status" value="1"/>
</dbReference>
<feature type="transmembrane region" description="Helical" evidence="1">
    <location>
        <begin position="277"/>
        <end position="300"/>
    </location>
</feature>
<name>A0AAJ2KSK0_ALKPS</name>
<dbReference type="AlphaFoldDB" id="A0AAJ2KSK0"/>
<evidence type="ECO:0000313" key="4">
    <source>
        <dbReference type="Proteomes" id="UP001285636"/>
    </source>
</evidence>
<evidence type="ECO:0000313" key="3">
    <source>
        <dbReference type="EMBL" id="MDV2884157.1"/>
    </source>
</evidence>
<feature type="transmembrane region" description="Helical" evidence="1">
    <location>
        <begin position="306"/>
        <end position="323"/>
    </location>
</feature>
<dbReference type="InterPro" id="IPR029044">
    <property type="entry name" value="Nucleotide-diphossugar_trans"/>
</dbReference>
<dbReference type="Proteomes" id="UP001285636">
    <property type="component" value="Unassembled WGS sequence"/>
</dbReference>
<dbReference type="InterPro" id="IPR001173">
    <property type="entry name" value="Glyco_trans_2-like"/>
</dbReference>
<dbReference type="GO" id="GO:0016757">
    <property type="term" value="F:glycosyltransferase activity"/>
    <property type="evidence" value="ECO:0007669"/>
    <property type="project" value="UniProtKB-KW"/>
</dbReference>
<accession>A0AAJ2KSK0</accession>
<keyword evidence="1" id="KW-0812">Transmembrane</keyword>
<sequence>MMILILCFILFVILIWATINRLFIPKLPDKSEKRVTYPLLSVLVPLRNEERNVGDLLSSLSKVTYPNVEFFFLDDGSTDQTRPLLETYSQSLTNVTIIDGKPLPIGWVGKVHACYQLGAKARGEFLVFIDADIRIKPNTLHKALQLLEKHKAGLLTGFPFFPTTSFLSKLLVPMQHMIVLMHLPLFMANYTMKPAFTAAHGAFMFFSRAAYEKAGGHQTVQNSLVEDVHLTRAVKKSGSKAIIANVTTDVTCHMYDSNKEVWEGFSKNIFPGIGRSVILAVFLSIFYFMLFIVPLPLALYGLFTLQFYYLLPLTLTWIIKFFIDRSMNQEKWLWLFMPLSAVSLLLVLYRSMFLSFNGKGFVWKGRRYS</sequence>
<dbReference type="Gene3D" id="3.90.550.10">
    <property type="entry name" value="Spore Coat Polysaccharide Biosynthesis Protein SpsA, Chain A"/>
    <property type="match status" value="1"/>
</dbReference>
<proteinExistence type="predicted"/>
<organism evidence="3 4">
    <name type="scientific">Alkalihalophilus pseudofirmus</name>
    <name type="common">Bacillus pseudofirmus</name>
    <dbReference type="NCBI Taxonomy" id="79885"/>
    <lineage>
        <taxon>Bacteria</taxon>
        <taxon>Bacillati</taxon>
        <taxon>Bacillota</taxon>
        <taxon>Bacilli</taxon>
        <taxon>Bacillales</taxon>
        <taxon>Bacillaceae</taxon>
        <taxon>Alkalihalophilus</taxon>
    </lineage>
</organism>
<dbReference type="EMBL" id="JAWJAY010000001">
    <property type="protein sequence ID" value="MDV2884157.1"/>
    <property type="molecule type" value="Genomic_DNA"/>
</dbReference>
<evidence type="ECO:0000259" key="2">
    <source>
        <dbReference type="Pfam" id="PF00535"/>
    </source>
</evidence>